<accession>A0A0N5C6F5</accession>
<sequence>MVYREIKTQLFVHLTTIRLTLTIMDKLAAGYYNIEETANYWDAIEFLKVCALPQQFEISADAKILKRQLKVGHGQSIKSKHLIFWGSLKFPDRMTNAGSVRKIQKKLKHGSYGHTDFCPVNWKAKIFCEENFINVMKLSNERQTVSVNLMMKGVEEISFCLSTMLQCTTLAINNM</sequence>
<dbReference type="Proteomes" id="UP000046392">
    <property type="component" value="Unplaced"/>
</dbReference>
<keyword evidence="1" id="KW-1185">Reference proteome</keyword>
<reference evidence="2" key="1">
    <citation type="submission" date="2017-02" db="UniProtKB">
        <authorList>
            <consortium name="WormBaseParasite"/>
        </authorList>
    </citation>
    <scope>IDENTIFICATION</scope>
</reference>
<dbReference type="AlphaFoldDB" id="A0A0N5C6F5"/>
<protein>
    <submittedName>
        <fullName evidence="2">Retrotransposon protein</fullName>
    </submittedName>
</protein>
<dbReference type="WBParaSite" id="SPAL_0001352400.1">
    <property type="protein sequence ID" value="SPAL_0001352400.1"/>
    <property type="gene ID" value="SPAL_0001352400"/>
</dbReference>
<organism evidence="1 2">
    <name type="scientific">Strongyloides papillosus</name>
    <name type="common">Intestinal threadworm</name>
    <dbReference type="NCBI Taxonomy" id="174720"/>
    <lineage>
        <taxon>Eukaryota</taxon>
        <taxon>Metazoa</taxon>
        <taxon>Ecdysozoa</taxon>
        <taxon>Nematoda</taxon>
        <taxon>Chromadorea</taxon>
        <taxon>Rhabditida</taxon>
        <taxon>Tylenchina</taxon>
        <taxon>Panagrolaimomorpha</taxon>
        <taxon>Strongyloidoidea</taxon>
        <taxon>Strongyloididae</taxon>
        <taxon>Strongyloides</taxon>
    </lineage>
</organism>
<evidence type="ECO:0000313" key="1">
    <source>
        <dbReference type="Proteomes" id="UP000046392"/>
    </source>
</evidence>
<proteinExistence type="predicted"/>
<evidence type="ECO:0000313" key="2">
    <source>
        <dbReference type="WBParaSite" id="SPAL_0001352400.1"/>
    </source>
</evidence>
<name>A0A0N5C6F5_STREA</name>